<evidence type="ECO:0000256" key="1">
    <source>
        <dbReference type="ARBA" id="ARBA00022723"/>
    </source>
</evidence>
<dbReference type="GO" id="GO:0046872">
    <property type="term" value="F:metal ion binding"/>
    <property type="evidence" value="ECO:0007669"/>
    <property type="project" value="UniProtKB-KW"/>
</dbReference>
<feature type="domain" description="4Fe-4S ferredoxin-type" evidence="4">
    <location>
        <begin position="1"/>
        <end position="30"/>
    </location>
</feature>
<gene>
    <name evidence="5" type="ORF">FPY71_10555</name>
</gene>
<accession>A0A5B0DX09</accession>
<dbReference type="AlphaFoldDB" id="A0A5B0DX09"/>
<keyword evidence="2" id="KW-0408">Iron</keyword>
<dbReference type="InterPro" id="IPR017896">
    <property type="entry name" value="4Fe4S_Fe-S-bd"/>
</dbReference>
<evidence type="ECO:0000313" key="6">
    <source>
        <dbReference type="Proteomes" id="UP000324738"/>
    </source>
</evidence>
<sequence>MIEAVIEDLCIGCNRCVVVCPTDVFDATETGVPIIARQEDCHTCMSCELHCPVDALYVAPQGSPTQINEAELIASGILGSYQRALGWNRARPGGSEDDPGVLLKFQRKPDPNDKVRVKLHDLSIRKYI</sequence>
<dbReference type="PANTHER" id="PTHR43122:SF1">
    <property type="entry name" value="IRON-SULFUR-BINDING PROTEIN"/>
    <property type="match status" value="1"/>
</dbReference>
<evidence type="ECO:0000256" key="3">
    <source>
        <dbReference type="ARBA" id="ARBA00023014"/>
    </source>
</evidence>
<dbReference type="PROSITE" id="PS00198">
    <property type="entry name" value="4FE4S_FER_1"/>
    <property type="match status" value="2"/>
</dbReference>
<keyword evidence="6" id="KW-1185">Reference proteome</keyword>
<dbReference type="EMBL" id="VTWH01000002">
    <property type="protein sequence ID" value="KAA0970898.1"/>
    <property type="molecule type" value="Genomic_DNA"/>
</dbReference>
<dbReference type="GO" id="GO:0051536">
    <property type="term" value="F:iron-sulfur cluster binding"/>
    <property type="evidence" value="ECO:0007669"/>
    <property type="project" value="UniProtKB-KW"/>
</dbReference>
<dbReference type="PROSITE" id="PS51379">
    <property type="entry name" value="4FE4S_FER_2"/>
    <property type="match status" value="2"/>
</dbReference>
<dbReference type="SUPFAM" id="SSF54862">
    <property type="entry name" value="4Fe-4S ferredoxins"/>
    <property type="match status" value="1"/>
</dbReference>
<dbReference type="Pfam" id="PF13187">
    <property type="entry name" value="Fer4_9"/>
    <property type="match status" value="1"/>
</dbReference>
<protein>
    <submittedName>
        <fullName evidence="5">Ferredoxin family protein</fullName>
    </submittedName>
</protein>
<dbReference type="Gene3D" id="3.30.70.20">
    <property type="match status" value="1"/>
</dbReference>
<evidence type="ECO:0000256" key="2">
    <source>
        <dbReference type="ARBA" id="ARBA00023004"/>
    </source>
</evidence>
<name>A0A5B0DX09_9HYPH</name>
<comment type="caution">
    <text evidence="5">The sequence shown here is derived from an EMBL/GenBank/DDBJ whole genome shotgun (WGS) entry which is preliminary data.</text>
</comment>
<dbReference type="OrthoDB" id="9800445at2"/>
<dbReference type="PANTHER" id="PTHR43122">
    <property type="entry name" value="FERREDOXIN SUBUNIT OF PYRUVATE:FLAVODOXIN OXIDOREDUCTASE-RELATED"/>
    <property type="match status" value="1"/>
</dbReference>
<dbReference type="Proteomes" id="UP000324738">
    <property type="component" value="Unassembled WGS sequence"/>
</dbReference>
<evidence type="ECO:0000313" key="5">
    <source>
        <dbReference type="EMBL" id="KAA0970898.1"/>
    </source>
</evidence>
<feature type="domain" description="4Fe-4S ferredoxin-type" evidence="4">
    <location>
        <begin position="31"/>
        <end position="61"/>
    </location>
</feature>
<proteinExistence type="predicted"/>
<dbReference type="InterPro" id="IPR017900">
    <property type="entry name" value="4Fe4S_Fe_S_CS"/>
</dbReference>
<evidence type="ECO:0000259" key="4">
    <source>
        <dbReference type="PROSITE" id="PS51379"/>
    </source>
</evidence>
<keyword evidence="3" id="KW-0411">Iron-sulfur</keyword>
<reference evidence="5 6" key="1">
    <citation type="submission" date="2019-08" db="EMBL/GenBank/DDBJ databases">
        <title>Aureimonas fodiniaquatilis sp. nov., isolated from a coal mine wastewater.</title>
        <authorList>
            <person name="Kim W."/>
        </authorList>
    </citation>
    <scope>NUCLEOTIDE SEQUENCE [LARGE SCALE GENOMIC DNA]</scope>
    <source>
        <strain evidence="5 6">CAU 1482</strain>
    </source>
</reference>
<keyword evidence="1" id="KW-0479">Metal-binding</keyword>
<dbReference type="RefSeq" id="WP_149300210.1">
    <property type="nucleotide sequence ID" value="NZ_VTWH01000002.1"/>
</dbReference>
<organism evidence="5 6">
    <name type="scientific">Aureimonas fodinaquatilis</name>
    <dbReference type="NCBI Taxonomy" id="2565783"/>
    <lineage>
        <taxon>Bacteria</taxon>
        <taxon>Pseudomonadati</taxon>
        <taxon>Pseudomonadota</taxon>
        <taxon>Alphaproteobacteria</taxon>
        <taxon>Hyphomicrobiales</taxon>
        <taxon>Aurantimonadaceae</taxon>
        <taxon>Aureimonas</taxon>
    </lineage>
</organism>